<dbReference type="FunFam" id="3.40.50.150:FF:000009">
    <property type="entry name" value="23S rRNA (Uracil(1939)-C(5))-methyltransferase RlmD"/>
    <property type="match status" value="1"/>
</dbReference>
<dbReference type="NCBIfam" id="TIGR00479">
    <property type="entry name" value="rumA"/>
    <property type="match status" value="1"/>
</dbReference>
<dbReference type="AlphaFoldDB" id="A0AAW9PY82"/>
<evidence type="ECO:0000256" key="1">
    <source>
        <dbReference type="ARBA" id="ARBA00022603"/>
    </source>
</evidence>
<feature type="binding site" evidence="4">
    <location>
        <position position="316"/>
    </location>
    <ligand>
        <name>S-adenosyl-L-methionine</name>
        <dbReference type="ChEBI" id="CHEBI:59789"/>
    </ligand>
</feature>
<evidence type="ECO:0000313" key="8">
    <source>
        <dbReference type="Proteomes" id="UP001333818"/>
    </source>
</evidence>
<dbReference type="PROSITE" id="PS01231">
    <property type="entry name" value="TRMA_2"/>
    <property type="match status" value="1"/>
</dbReference>
<feature type="binding site" evidence="4">
    <location>
        <position position="382"/>
    </location>
    <ligand>
        <name>S-adenosyl-L-methionine</name>
        <dbReference type="ChEBI" id="CHEBI:59789"/>
    </ligand>
</feature>
<comment type="caution">
    <text evidence="7">The sequence shown here is derived from an EMBL/GenBank/DDBJ whole genome shotgun (WGS) entry which is preliminary data.</text>
</comment>
<dbReference type="InterPro" id="IPR010280">
    <property type="entry name" value="U5_MeTrfase_fam"/>
</dbReference>
<sequence>MQQGQTISLEITDLADSGDGVGRHEALVVFVPDTVPGDRIEAKLVKVKHSYANASLTKILAPSPHRIRAACIVADKCGGCQWQVVSYDFQLQIKQNQVAQALQRIGKFDPEAIAGWMDPIIGAPSDLHYRNKVTYPLDKTQEGKVRAGYYQKGSHKLVNLNQCPVQDRRLDLFLENVKLDIQKQGWLIYDEQYHRGLLRHFSLRIGRQTGQVLLTLISTSWDVPGLEEQANAWLEKYPQLVGVMLNHNSIRTNTIFGAETRCIAGRDFVEERFAGLTFQLRADTFFQVYTEQAEAMVSVIQEELGLQGHELLLDAYAGIGTISLPLAQSVKQVIAIEIQPQATQQAILNAQMNGIDNIQFLTGKVEDLLPTLEIQPDITILDPPRKGCEPSAIAHLHSHPSQQIAYVSCNPATLARDLNLLCADNAYRITRIQPFDFFPQTSHVESVTFLTKN</sequence>
<feature type="active site" description="Nucleophile" evidence="4">
    <location>
        <position position="409"/>
    </location>
</feature>
<protein>
    <submittedName>
        <fullName evidence="7">23S rRNA (Uracil(1939)-C(5))-methyltransferase RlmD</fullName>
        <ecNumber evidence="7">2.1.1.190</ecNumber>
    </submittedName>
</protein>
<keyword evidence="2 4" id="KW-0808">Transferase</keyword>
<dbReference type="Gene3D" id="2.40.50.140">
    <property type="entry name" value="Nucleic acid-binding proteins"/>
    <property type="match status" value="1"/>
</dbReference>
<accession>A0AAW9PY82</accession>
<dbReference type="PANTHER" id="PTHR11061">
    <property type="entry name" value="RNA M5U METHYLTRANSFERASE"/>
    <property type="match status" value="1"/>
</dbReference>
<keyword evidence="3 4" id="KW-0949">S-adenosyl-L-methionine</keyword>
<evidence type="ECO:0000256" key="2">
    <source>
        <dbReference type="ARBA" id="ARBA00022679"/>
    </source>
</evidence>
<dbReference type="InterPro" id="IPR002792">
    <property type="entry name" value="TRAM_dom"/>
</dbReference>
<feature type="binding site" evidence="4">
    <location>
        <position position="337"/>
    </location>
    <ligand>
        <name>S-adenosyl-L-methionine</name>
        <dbReference type="ChEBI" id="CHEBI:59789"/>
    </ligand>
</feature>
<dbReference type="Proteomes" id="UP001333818">
    <property type="component" value="Unassembled WGS sequence"/>
</dbReference>
<evidence type="ECO:0000259" key="6">
    <source>
        <dbReference type="PROSITE" id="PS50926"/>
    </source>
</evidence>
<evidence type="ECO:0000256" key="4">
    <source>
        <dbReference type="PROSITE-ProRule" id="PRU01024"/>
    </source>
</evidence>
<dbReference type="FunFam" id="2.40.50.1070:FF:000003">
    <property type="entry name" value="23S rRNA (Uracil-5-)-methyltransferase RumA"/>
    <property type="match status" value="1"/>
</dbReference>
<dbReference type="InterPro" id="IPR030390">
    <property type="entry name" value="MeTrfase_TrmA_AS"/>
</dbReference>
<reference evidence="7" key="1">
    <citation type="submission" date="2024-01" db="EMBL/GenBank/DDBJ databases">
        <title>Bank of Algae and Cyanobacteria of the Azores (BACA) strain genomes.</title>
        <authorList>
            <person name="Luz R."/>
            <person name="Cordeiro R."/>
            <person name="Fonseca A."/>
            <person name="Goncalves V."/>
        </authorList>
    </citation>
    <scope>NUCLEOTIDE SEQUENCE</scope>
    <source>
        <strain evidence="7">BACA0141</strain>
    </source>
</reference>
<organism evidence="7 8">
    <name type="scientific">Tumidithrix elongata BACA0141</name>
    <dbReference type="NCBI Taxonomy" id="2716417"/>
    <lineage>
        <taxon>Bacteria</taxon>
        <taxon>Bacillati</taxon>
        <taxon>Cyanobacteriota</taxon>
        <taxon>Cyanophyceae</taxon>
        <taxon>Pseudanabaenales</taxon>
        <taxon>Pseudanabaenaceae</taxon>
        <taxon>Tumidithrix</taxon>
        <taxon>Tumidithrix elongata</taxon>
    </lineage>
</organism>
<dbReference type="InterPro" id="IPR012340">
    <property type="entry name" value="NA-bd_OB-fold"/>
</dbReference>
<dbReference type="Gene3D" id="2.40.50.1070">
    <property type="match status" value="1"/>
</dbReference>
<dbReference type="SUPFAM" id="SSF53335">
    <property type="entry name" value="S-adenosyl-L-methionine-dependent methyltransferases"/>
    <property type="match status" value="1"/>
</dbReference>
<dbReference type="Pfam" id="PF05958">
    <property type="entry name" value="tRNA_U5-meth_tr"/>
    <property type="match status" value="1"/>
</dbReference>
<dbReference type="PROSITE" id="PS01230">
    <property type="entry name" value="TRMA_1"/>
    <property type="match status" value="1"/>
</dbReference>
<dbReference type="EMBL" id="JAZBJZ010000054">
    <property type="protein sequence ID" value="MEE3717821.1"/>
    <property type="molecule type" value="Genomic_DNA"/>
</dbReference>
<dbReference type="InterPro" id="IPR030391">
    <property type="entry name" value="MeTrfase_TrmA_CS"/>
</dbReference>
<evidence type="ECO:0000256" key="3">
    <source>
        <dbReference type="ARBA" id="ARBA00022691"/>
    </source>
</evidence>
<feature type="binding site" evidence="4">
    <location>
        <position position="287"/>
    </location>
    <ligand>
        <name>S-adenosyl-L-methionine</name>
        <dbReference type="ChEBI" id="CHEBI:59789"/>
    </ligand>
</feature>
<feature type="domain" description="TRAM" evidence="6">
    <location>
        <begin position="1"/>
        <end position="58"/>
    </location>
</feature>
<dbReference type="InterPro" id="IPR029063">
    <property type="entry name" value="SAM-dependent_MTases_sf"/>
</dbReference>
<dbReference type="EC" id="2.1.1.190" evidence="7"/>
<dbReference type="Pfam" id="PF01938">
    <property type="entry name" value="TRAM"/>
    <property type="match status" value="1"/>
</dbReference>
<dbReference type="CDD" id="cd02440">
    <property type="entry name" value="AdoMet_MTases"/>
    <property type="match status" value="1"/>
</dbReference>
<dbReference type="RefSeq" id="WP_330484252.1">
    <property type="nucleotide sequence ID" value="NZ_JAZBJZ010000054.1"/>
</dbReference>
<keyword evidence="1 4" id="KW-0489">Methyltransferase</keyword>
<dbReference type="PANTHER" id="PTHR11061:SF30">
    <property type="entry name" value="TRNA (URACIL(54)-C(5))-METHYLTRANSFERASE"/>
    <property type="match status" value="1"/>
</dbReference>
<dbReference type="GO" id="GO:0070475">
    <property type="term" value="P:rRNA base methylation"/>
    <property type="evidence" value="ECO:0007669"/>
    <property type="project" value="TreeGrafter"/>
</dbReference>
<proteinExistence type="inferred from homology"/>
<dbReference type="GO" id="GO:0070041">
    <property type="term" value="F:rRNA (uridine-C5-)-methyltransferase activity"/>
    <property type="evidence" value="ECO:0007669"/>
    <property type="project" value="UniProtKB-ARBA"/>
</dbReference>
<dbReference type="PROSITE" id="PS50926">
    <property type="entry name" value="TRAM"/>
    <property type="match status" value="1"/>
</dbReference>
<feature type="active site" evidence="5">
    <location>
        <position position="409"/>
    </location>
</feature>
<gene>
    <name evidence="7" type="primary">rlmD</name>
    <name evidence="7" type="ORF">V2H45_13850</name>
</gene>
<comment type="similarity">
    <text evidence="4">Belongs to the class I-like SAM-binding methyltransferase superfamily. RNA M5U methyltransferase family.</text>
</comment>
<evidence type="ECO:0000313" key="7">
    <source>
        <dbReference type="EMBL" id="MEE3717821.1"/>
    </source>
</evidence>
<dbReference type="PROSITE" id="PS51687">
    <property type="entry name" value="SAM_MT_RNA_M5U"/>
    <property type="match status" value="1"/>
</dbReference>
<dbReference type="SUPFAM" id="SSF50249">
    <property type="entry name" value="Nucleic acid-binding proteins"/>
    <property type="match status" value="1"/>
</dbReference>
<dbReference type="FunFam" id="2.40.50.140:FF:000097">
    <property type="entry name" value="23S rRNA (uracil(1939)-C(5))-methyltransferase RlmD"/>
    <property type="match status" value="1"/>
</dbReference>
<evidence type="ECO:0000256" key="5">
    <source>
        <dbReference type="PROSITE-ProRule" id="PRU10015"/>
    </source>
</evidence>
<keyword evidence="8" id="KW-1185">Reference proteome</keyword>
<name>A0AAW9PY82_9CYAN</name>
<dbReference type="Gene3D" id="3.40.50.150">
    <property type="entry name" value="Vaccinia Virus protein VP39"/>
    <property type="match status" value="1"/>
</dbReference>